<feature type="compositionally biased region" description="Polar residues" evidence="1">
    <location>
        <begin position="544"/>
        <end position="563"/>
    </location>
</feature>
<dbReference type="SUPFAM" id="SSF103657">
    <property type="entry name" value="BAR/IMD domain-like"/>
    <property type="match status" value="1"/>
</dbReference>
<evidence type="ECO:0000313" key="2">
    <source>
        <dbReference type="EnsemblPlants" id="AUR62005690-RA:cds"/>
    </source>
</evidence>
<reference evidence="2" key="2">
    <citation type="submission" date="2021-03" db="UniProtKB">
        <authorList>
            <consortium name="EnsemblPlants"/>
        </authorList>
    </citation>
    <scope>IDENTIFICATION</scope>
</reference>
<feature type="region of interest" description="Disordered" evidence="1">
    <location>
        <begin position="455"/>
        <end position="587"/>
    </location>
</feature>
<dbReference type="Gene3D" id="1.20.1270.60">
    <property type="entry name" value="Arfaptin homology (AH) domain/BAR domain"/>
    <property type="match status" value="1"/>
</dbReference>
<feature type="compositionally biased region" description="Polar residues" evidence="1">
    <location>
        <begin position="508"/>
        <end position="517"/>
    </location>
</feature>
<proteinExistence type="predicted"/>
<evidence type="ECO:0008006" key="4">
    <source>
        <dbReference type="Google" id="ProtNLM"/>
    </source>
</evidence>
<dbReference type="CDD" id="cd07307">
    <property type="entry name" value="BAR"/>
    <property type="match status" value="1"/>
</dbReference>
<dbReference type="AlphaFoldDB" id="A0A803L1F2"/>
<dbReference type="Proteomes" id="UP000596660">
    <property type="component" value="Unplaced"/>
</dbReference>
<feature type="compositionally biased region" description="Low complexity" evidence="1">
    <location>
        <begin position="457"/>
        <end position="474"/>
    </location>
</feature>
<evidence type="ECO:0000256" key="1">
    <source>
        <dbReference type="SAM" id="MobiDB-lite"/>
    </source>
</evidence>
<name>A0A803L1F2_CHEQI</name>
<dbReference type="PANTHER" id="PTHR34119:SF1">
    <property type="entry name" value="OS04G0394700 PROTEIN"/>
    <property type="match status" value="1"/>
</dbReference>
<keyword evidence="3" id="KW-1185">Reference proteome</keyword>
<dbReference type="OMA" id="HESKDPR"/>
<dbReference type="InterPro" id="IPR037488">
    <property type="entry name" value="At2g33490-like"/>
</dbReference>
<reference evidence="2" key="1">
    <citation type="journal article" date="2017" name="Nature">
        <title>The genome of Chenopodium quinoa.</title>
        <authorList>
            <person name="Jarvis D.E."/>
            <person name="Ho Y.S."/>
            <person name="Lightfoot D.J."/>
            <person name="Schmoeckel S.M."/>
            <person name="Li B."/>
            <person name="Borm T.J.A."/>
            <person name="Ohyanagi H."/>
            <person name="Mineta K."/>
            <person name="Michell C.T."/>
            <person name="Saber N."/>
            <person name="Kharbatia N.M."/>
            <person name="Rupper R.R."/>
            <person name="Sharp A.R."/>
            <person name="Dally N."/>
            <person name="Boughton B.A."/>
            <person name="Woo Y.H."/>
            <person name="Gao G."/>
            <person name="Schijlen E.G.W.M."/>
            <person name="Guo X."/>
            <person name="Momin A.A."/>
            <person name="Negrao S."/>
            <person name="Al-Babili S."/>
            <person name="Gehring C."/>
            <person name="Roessner U."/>
            <person name="Jung C."/>
            <person name="Murphy K."/>
            <person name="Arold S.T."/>
            <person name="Gojobori T."/>
            <person name="van der Linden C.G."/>
            <person name="van Loo E.N."/>
            <person name="Jellen E.N."/>
            <person name="Maughan P.J."/>
            <person name="Tester M."/>
        </authorList>
    </citation>
    <scope>NUCLEOTIDE SEQUENCE [LARGE SCALE GENOMIC DNA]</scope>
    <source>
        <strain evidence="2">cv. PI 614886</strain>
    </source>
</reference>
<dbReference type="EnsemblPlants" id="AUR62005690-RA">
    <property type="protein sequence ID" value="AUR62005690-RA:cds"/>
    <property type="gene ID" value="AUR62005690"/>
</dbReference>
<feature type="compositionally biased region" description="Polar residues" evidence="1">
    <location>
        <begin position="419"/>
        <end position="437"/>
    </location>
</feature>
<dbReference type="Gramene" id="AUR62005690-RA">
    <property type="protein sequence ID" value="AUR62005690-RA:cds"/>
    <property type="gene ID" value="AUR62005690"/>
</dbReference>
<dbReference type="PANTHER" id="PTHR34119">
    <property type="entry name" value="HYDROXYPROLINE-RICH GLYCOPROTEIN-LIKE"/>
    <property type="match status" value="1"/>
</dbReference>
<organism evidence="2 3">
    <name type="scientific">Chenopodium quinoa</name>
    <name type="common">Quinoa</name>
    <dbReference type="NCBI Taxonomy" id="63459"/>
    <lineage>
        <taxon>Eukaryota</taxon>
        <taxon>Viridiplantae</taxon>
        <taxon>Streptophyta</taxon>
        <taxon>Embryophyta</taxon>
        <taxon>Tracheophyta</taxon>
        <taxon>Spermatophyta</taxon>
        <taxon>Magnoliopsida</taxon>
        <taxon>eudicotyledons</taxon>
        <taxon>Gunneridae</taxon>
        <taxon>Pentapetalae</taxon>
        <taxon>Caryophyllales</taxon>
        <taxon>Chenopodiaceae</taxon>
        <taxon>Chenopodioideae</taxon>
        <taxon>Atripliceae</taxon>
        <taxon>Chenopodium</taxon>
    </lineage>
</organism>
<sequence>MKTSLKKLLNHHNKHNNKDRKIQPLVQLDELAKASEAMQDMKDCYDSLLSAAAAATNSAYEFSESLREMGVCLLQKIALNDDEESGKVMLMLGKVQFELQKLVDSYRNHIFQTITVPSESLINELHTVEEMKHQCDEKRELFEYMRTKYREKGRSKSGKGDTFTLQQLQAAKDEFDEEATLFVFRLKSLKQGQSRSLLTQAARHHAAQLSFFRKALKSLEAVEPHVNLVTHQQHIDYHTSSMEDEEDLRSDYQRNDRQLSYMSAARSNMEGNVKASHEDSFIREKKILSQSAPLFTQRKFEPAERIRLMQPSSSRKFHSYVLPKPGDTSRVSALQTKALPLHAENLYHSSPLEPNTYEKIVRTETLSGPILISSKSVLKESNNIRIPPPLTEGISVQQLKPEITLSSKKLKLQSFSGPLTSKPLSTKPSLSAGNPVSATGVPPFSSGPIFRSTVHRSASSPVISPTTSPTFTSPRINELHELPRPPVHFIYGSGRPSDTVGHSAPLVSRSSENSAASKFSLPKIASPLPTPPRIGYYSMPLSGASGTATKSPPSRPSETSPGSEKSGDIFSPPLTPMMLENQHPTKS</sequence>
<feature type="region of interest" description="Disordered" evidence="1">
    <location>
        <begin position="419"/>
        <end position="443"/>
    </location>
</feature>
<dbReference type="InterPro" id="IPR027267">
    <property type="entry name" value="AH/BAR_dom_sf"/>
</dbReference>
<protein>
    <recommendedName>
        <fullName evidence="4">BAR domain-containing protein</fullName>
    </recommendedName>
</protein>
<accession>A0A803L1F2</accession>
<evidence type="ECO:0000313" key="3">
    <source>
        <dbReference type="Proteomes" id="UP000596660"/>
    </source>
</evidence>